<dbReference type="PANTHER" id="PTHR11364">
    <property type="entry name" value="THIOSULFATE SULFERTANSFERASE"/>
    <property type="match status" value="1"/>
</dbReference>
<gene>
    <name evidence="4" type="ORF">AK830_g6204</name>
</gene>
<dbReference type="GO" id="GO:0004792">
    <property type="term" value="F:thiosulfate-cyanide sulfurtransferase activity"/>
    <property type="evidence" value="ECO:0007669"/>
    <property type="project" value="EnsemblFungi"/>
</dbReference>
<evidence type="ECO:0000313" key="4">
    <source>
        <dbReference type="EMBL" id="KPM40357.1"/>
    </source>
</evidence>
<dbReference type="InterPro" id="IPR001763">
    <property type="entry name" value="Rhodanese-like_dom"/>
</dbReference>
<dbReference type="OrthoDB" id="270167at2759"/>
<dbReference type="SUPFAM" id="SSF52821">
    <property type="entry name" value="Rhodanese/Cell cycle control phosphatase"/>
    <property type="match status" value="2"/>
</dbReference>
<sequence length="343" mass="38103">MASVAVCRPVRVGMRQFASRAFRPMLFIQRNFSSYIVTPKELREALDKNAPSPISTEPRVIPLCASWFLPNDGRTGIQTFREQRIPKARFFDLDKVIDKRSPYPHMLPDAKGFAAAMSELGIRKEDIVVVYDTKELGIFSAPRVGWTLKVFGHSNVHILNNFKLWVEEGLPTESGELYSVECCPYPIPKFEANLVASFEEVKDIAKDYNKEGAESVQILDARPTARFTGEAPEPREGLSSGHMPGSISIPFSAVLDPTTKAFLPRDQLKKVLEEKGVDPTKPIISSCGTGVTACVIETALEEAGLGSPESRRVYDGSWTEWAQRVSLKDGLILKSAKENLVKE</sequence>
<dbReference type="AlphaFoldDB" id="A0A0P7ARD2"/>
<protein>
    <recommendedName>
        <fullName evidence="3">Rhodanese domain-containing protein</fullName>
    </recommendedName>
</protein>
<dbReference type="GO" id="GO:0005739">
    <property type="term" value="C:mitochondrion"/>
    <property type="evidence" value="ECO:0007669"/>
    <property type="project" value="TreeGrafter"/>
</dbReference>
<dbReference type="FunFam" id="3.40.250.10:FF:000001">
    <property type="entry name" value="Sulfurtransferase"/>
    <property type="match status" value="1"/>
</dbReference>
<dbReference type="InterPro" id="IPR036873">
    <property type="entry name" value="Rhodanese-like_dom_sf"/>
</dbReference>
<dbReference type="Pfam" id="PF00581">
    <property type="entry name" value="Rhodanese"/>
    <property type="match status" value="1"/>
</dbReference>
<proteinExistence type="predicted"/>
<dbReference type="PANTHER" id="PTHR11364:SF27">
    <property type="entry name" value="SULFURTRANSFERASE"/>
    <property type="match status" value="1"/>
</dbReference>
<dbReference type="Proteomes" id="UP000050424">
    <property type="component" value="Unassembled WGS sequence"/>
</dbReference>
<reference evidence="4 5" key="1">
    <citation type="submission" date="2015-09" db="EMBL/GenBank/DDBJ databases">
        <title>Draft genome of a European isolate of the apple canker pathogen Neonectria ditissima.</title>
        <authorList>
            <person name="Gomez-Cortecero A."/>
            <person name="Harrison R.J."/>
            <person name="Armitage A.D."/>
        </authorList>
    </citation>
    <scope>NUCLEOTIDE SEQUENCE [LARGE SCALE GENOMIC DNA]</scope>
    <source>
        <strain evidence="4 5">R09/05</strain>
    </source>
</reference>
<dbReference type="PROSITE" id="PS50206">
    <property type="entry name" value="RHODANESE_3"/>
    <property type="match status" value="2"/>
</dbReference>
<feature type="domain" description="Rhodanese" evidence="3">
    <location>
        <begin position="212"/>
        <end position="330"/>
    </location>
</feature>
<dbReference type="STRING" id="78410.A0A0P7ARD2"/>
<evidence type="ECO:0000259" key="3">
    <source>
        <dbReference type="PROSITE" id="PS50206"/>
    </source>
</evidence>
<dbReference type="CDD" id="cd01448">
    <property type="entry name" value="TST_Repeat_1"/>
    <property type="match status" value="1"/>
</dbReference>
<dbReference type="Gene3D" id="3.40.250.10">
    <property type="entry name" value="Rhodanese-like domain"/>
    <property type="match status" value="2"/>
</dbReference>
<comment type="caution">
    <text evidence="4">The sequence shown here is derived from an EMBL/GenBank/DDBJ whole genome shotgun (WGS) entry which is preliminary data.</text>
</comment>
<dbReference type="GO" id="GO:0002143">
    <property type="term" value="P:tRNA wobble position uridine thiolation"/>
    <property type="evidence" value="ECO:0007669"/>
    <property type="project" value="EnsemblFungi"/>
</dbReference>
<dbReference type="CDD" id="cd01449">
    <property type="entry name" value="TST_Repeat_2"/>
    <property type="match status" value="1"/>
</dbReference>
<dbReference type="FunFam" id="3.40.250.10:FF:000033">
    <property type="entry name" value="Thiosulfate sulfurtransferase TUM1"/>
    <property type="match status" value="1"/>
</dbReference>
<organism evidence="4 5">
    <name type="scientific">Neonectria ditissima</name>
    <dbReference type="NCBI Taxonomy" id="78410"/>
    <lineage>
        <taxon>Eukaryota</taxon>
        <taxon>Fungi</taxon>
        <taxon>Dikarya</taxon>
        <taxon>Ascomycota</taxon>
        <taxon>Pezizomycotina</taxon>
        <taxon>Sordariomycetes</taxon>
        <taxon>Hypocreomycetidae</taxon>
        <taxon>Hypocreales</taxon>
        <taxon>Nectriaceae</taxon>
        <taxon>Neonectria</taxon>
    </lineage>
</organism>
<dbReference type="EMBL" id="LKCW01000085">
    <property type="protein sequence ID" value="KPM40357.1"/>
    <property type="molecule type" value="Genomic_DNA"/>
</dbReference>
<keyword evidence="1" id="KW-0808">Transferase</keyword>
<feature type="domain" description="Rhodanese" evidence="3">
    <location>
        <begin position="84"/>
        <end position="174"/>
    </location>
</feature>
<accession>A0A0P7ARD2</accession>
<name>A0A0P7ARD2_9HYPO</name>
<keyword evidence="5" id="KW-1185">Reference proteome</keyword>
<dbReference type="InterPro" id="IPR045078">
    <property type="entry name" value="TST/MPST-like"/>
</dbReference>
<dbReference type="SMART" id="SM00450">
    <property type="entry name" value="RHOD"/>
    <property type="match status" value="2"/>
</dbReference>
<evidence type="ECO:0000256" key="2">
    <source>
        <dbReference type="ARBA" id="ARBA00022737"/>
    </source>
</evidence>
<evidence type="ECO:0000313" key="5">
    <source>
        <dbReference type="Proteomes" id="UP000050424"/>
    </source>
</evidence>
<keyword evidence="2" id="KW-0677">Repeat</keyword>
<evidence type="ECO:0000256" key="1">
    <source>
        <dbReference type="ARBA" id="ARBA00022679"/>
    </source>
</evidence>